<protein>
    <submittedName>
        <fullName evidence="2">Uncharacterized protein</fullName>
    </submittedName>
</protein>
<accession>A0ABS9D461</accession>
<sequence length="91" mass="10167">MFYKNINSSNFRWLLFFSKLIALSGYLSFGVVLIVIIIQTVREGMATQVGIVAALVTPIILISISGILAILISMEENSRITKERFVSEQKT</sequence>
<comment type="caution">
    <text evidence="2">The sequence shown here is derived from an EMBL/GenBank/DDBJ whole genome shotgun (WGS) entry which is preliminary data.</text>
</comment>
<feature type="transmembrane region" description="Helical" evidence="1">
    <location>
        <begin position="12"/>
        <end position="38"/>
    </location>
</feature>
<evidence type="ECO:0000313" key="2">
    <source>
        <dbReference type="EMBL" id="MCF2946807.1"/>
    </source>
</evidence>
<evidence type="ECO:0000256" key="1">
    <source>
        <dbReference type="SAM" id="Phobius"/>
    </source>
</evidence>
<organism evidence="2 3">
    <name type="scientific">Paraglaciecola algarum</name>
    <dbReference type="NCBI Taxonomy" id="3050085"/>
    <lineage>
        <taxon>Bacteria</taxon>
        <taxon>Pseudomonadati</taxon>
        <taxon>Pseudomonadota</taxon>
        <taxon>Gammaproteobacteria</taxon>
        <taxon>Alteromonadales</taxon>
        <taxon>Alteromonadaceae</taxon>
        <taxon>Paraglaciecola</taxon>
    </lineage>
</organism>
<dbReference type="Proteomes" id="UP001521137">
    <property type="component" value="Unassembled WGS sequence"/>
</dbReference>
<keyword evidence="1" id="KW-0812">Transmembrane</keyword>
<dbReference type="RefSeq" id="WP_235310327.1">
    <property type="nucleotide sequence ID" value="NZ_JAKGAS010000001.1"/>
</dbReference>
<keyword evidence="3" id="KW-1185">Reference proteome</keyword>
<dbReference type="EMBL" id="JAKGAS010000001">
    <property type="protein sequence ID" value="MCF2946807.1"/>
    <property type="molecule type" value="Genomic_DNA"/>
</dbReference>
<proteinExistence type="predicted"/>
<evidence type="ECO:0000313" key="3">
    <source>
        <dbReference type="Proteomes" id="UP001521137"/>
    </source>
</evidence>
<keyword evidence="1" id="KW-0472">Membrane</keyword>
<feature type="transmembrane region" description="Helical" evidence="1">
    <location>
        <begin position="50"/>
        <end position="72"/>
    </location>
</feature>
<reference evidence="2 3" key="1">
    <citation type="submission" date="2022-01" db="EMBL/GenBank/DDBJ databases">
        <title>Paraglaciecola sp. G1-23.</title>
        <authorList>
            <person name="Jin M.S."/>
            <person name="Han D.M."/>
            <person name="Kim H.M."/>
            <person name="Jeon C.O."/>
        </authorList>
    </citation>
    <scope>NUCLEOTIDE SEQUENCE [LARGE SCALE GENOMIC DNA]</scope>
    <source>
        <strain evidence="2 3">G1-23</strain>
    </source>
</reference>
<name>A0ABS9D461_9ALTE</name>
<keyword evidence="1" id="KW-1133">Transmembrane helix</keyword>
<gene>
    <name evidence="2" type="ORF">L0668_01710</name>
</gene>